<dbReference type="PROSITE" id="PS50011">
    <property type="entry name" value="PROTEIN_KINASE_DOM"/>
    <property type="match status" value="1"/>
</dbReference>
<dbReference type="Gene3D" id="3.30.200.20">
    <property type="entry name" value="Phosphorylase Kinase, domain 1"/>
    <property type="match status" value="1"/>
</dbReference>
<evidence type="ECO:0000256" key="11">
    <source>
        <dbReference type="SAM" id="MobiDB-lite"/>
    </source>
</evidence>
<dbReference type="InterPro" id="IPR000719">
    <property type="entry name" value="Prot_kinase_dom"/>
</dbReference>
<dbReference type="PANTHER" id="PTHR11042">
    <property type="entry name" value="EUKARYOTIC TRANSLATION INITIATION FACTOR 2-ALPHA KINASE EIF2-ALPHA KINASE -RELATED"/>
    <property type="match status" value="1"/>
</dbReference>
<dbReference type="PROSITE" id="PS00107">
    <property type="entry name" value="PROTEIN_KINASE_ATP"/>
    <property type="match status" value="1"/>
</dbReference>
<keyword evidence="2" id="KW-0723">Serine/threonine-protein kinase</keyword>
<keyword evidence="6 10" id="KW-0067">ATP-binding</keyword>
<dbReference type="PROSITE" id="PS00108">
    <property type="entry name" value="PROTEIN_KINASE_ST"/>
    <property type="match status" value="1"/>
</dbReference>
<organism evidence="13">
    <name type="scientific">Trypanosoma congolense (strain IL3000)</name>
    <dbReference type="NCBI Taxonomy" id="1068625"/>
    <lineage>
        <taxon>Eukaryota</taxon>
        <taxon>Discoba</taxon>
        <taxon>Euglenozoa</taxon>
        <taxon>Kinetoplastea</taxon>
        <taxon>Metakinetoplastina</taxon>
        <taxon>Trypanosomatida</taxon>
        <taxon>Trypanosomatidae</taxon>
        <taxon>Trypanosoma</taxon>
        <taxon>Nannomonas</taxon>
    </lineage>
</organism>
<evidence type="ECO:0000259" key="12">
    <source>
        <dbReference type="PROSITE" id="PS50011"/>
    </source>
</evidence>
<evidence type="ECO:0000256" key="5">
    <source>
        <dbReference type="ARBA" id="ARBA00022777"/>
    </source>
</evidence>
<dbReference type="InterPro" id="IPR017441">
    <property type="entry name" value="Protein_kinase_ATP_BS"/>
</dbReference>
<dbReference type="InterPro" id="IPR011009">
    <property type="entry name" value="Kinase-like_dom_sf"/>
</dbReference>
<dbReference type="PANTHER" id="PTHR11042:SF138">
    <property type="entry name" value="SERINE_THREONINE-PROTEIN KINASE IKS1-RELATED"/>
    <property type="match status" value="1"/>
</dbReference>
<protein>
    <recommendedName>
        <fullName evidence="1">non-specific serine/threonine protein kinase</fullName>
        <ecNumber evidence="1">2.7.11.1</ecNumber>
    </recommendedName>
</protein>
<keyword evidence="4 10" id="KW-0547">Nucleotide-binding</keyword>
<evidence type="ECO:0000256" key="3">
    <source>
        <dbReference type="ARBA" id="ARBA00022679"/>
    </source>
</evidence>
<dbReference type="GO" id="GO:0005737">
    <property type="term" value="C:cytoplasm"/>
    <property type="evidence" value="ECO:0007669"/>
    <property type="project" value="TreeGrafter"/>
</dbReference>
<evidence type="ECO:0000256" key="10">
    <source>
        <dbReference type="PROSITE-ProRule" id="PRU10141"/>
    </source>
</evidence>
<dbReference type="SMART" id="SM00220">
    <property type="entry name" value="S_TKc"/>
    <property type="match status" value="1"/>
</dbReference>
<feature type="region of interest" description="Disordered" evidence="11">
    <location>
        <begin position="120"/>
        <end position="173"/>
    </location>
</feature>
<comment type="catalytic activity">
    <reaction evidence="9">
        <text>L-seryl-[protein] + ATP = O-phospho-L-seryl-[protein] + ADP + H(+)</text>
        <dbReference type="Rhea" id="RHEA:17989"/>
        <dbReference type="Rhea" id="RHEA-COMP:9863"/>
        <dbReference type="Rhea" id="RHEA-COMP:11604"/>
        <dbReference type="ChEBI" id="CHEBI:15378"/>
        <dbReference type="ChEBI" id="CHEBI:29999"/>
        <dbReference type="ChEBI" id="CHEBI:30616"/>
        <dbReference type="ChEBI" id="CHEBI:83421"/>
        <dbReference type="ChEBI" id="CHEBI:456216"/>
        <dbReference type="EC" id="2.7.11.1"/>
    </reaction>
</comment>
<name>G0UJU0_TRYCI</name>
<gene>
    <name evidence="13" type="ORF">TCIL3000_3_660</name>
</gene>
<dbReference type="InterPro" id="IPR050339">
    <property type="entry name" value="CC_SR_Kinase"/>
</dbReference>
<evidence type="ECO:0000256" key="2">
    <source>
        <dbReference type="ARBA" id="ARBA00022527"/>
    </source>
</evidence>
<dbReference type="EMBL" id="HE575316">
    <property type="protein sequence ID" value="CCC89645.1"/>
    <property type="molecule type" value="Genomic_DNA"/>
</dbReference>
<comment type="catalytic activity">
    <reaction evidence="8">
        <text>L-threonyl-[protein] + ATP = O-phospho-L-threonyl-[protein] + ADP + H(+)</text>
        <dbReference type="Rhea" id="RHEA:46608"/>
        <dbReference type="Rhea" id="RHEA-COMP:11060"/>
        <dbReference type="Rhea" id="RHEA-COMP:11605"/>
        <dbReference type="ChEBI" id="CHEBI:15378"/>
        <dbReference type="ChEBI" id="CHEBI:30013"/>
        <dbReference type="ChEBI" id="CHEBI:30616"/>
        <dbReference type="ChEBI" id="CHEBI:61977"/>
        <dbReference type="ChEBI" id="CHEBI:456216"/>
        <dbReference type="EC" id="2.7.11.1"/>
    </reaction>
</comment>
<dbReference type="Pfam" id="PF00069">
    <property type="entry name" value="Pkinase"/>
    <property type="match status" value="1"/>
</dbReference>
<evidence type="ECO:0000313" key="13">
    <source>
        <dbReference type="EMBL" id="CCC89645.1"/>
    </source>
</evidence>
<dbReference type="GO" id="GO:0004674">
    <property type="term" value="F:protein serine/threonine kinase activity"/>
    <property type="evidence" value="ECO:0007669"/>
    <property type="project" value="UniProtKB-KW"/>
</dbReference>
<dbReference type="CDD" id="cd00180">
    <property type="entry name" value="PKc"/>
    <property type="match status" value="1"/>
</dbReference>
<accession>G0UJU0</accession>
<dbReference type="GO" id="GO:0005634">
    <property type="term" value="C:nucleus"/>
    <property type="evidence" value="ECO:0007669"/>
    <property type="project" value="TreeGrafter"/>
</dbReference>
<dbReference type="EC" id="2.7.11.1" evidence="1"/>
<dbReference type="GO" id="GO:0005524">
    <property type="term" value="F:ATP binding"/>
    <property type="evidence" value="ECO:0007669"/>
    <property type="project" value="UniProtKB-UniRule"/>
</dbReference>
<proteinExistence type="inferred from homology"/>
<sequence>MSDFWVEPDEQWEVNDDSDAGILVRSTSPGHGELAVVPPQSELQLTTQRQDSRFSSRRSSFGHISLRTHCPTCHRPLVEGEVVKEVPQPAAERKFTPQYFRALGPSAVLPPLSICDSPALRPSSQRRLAENRTLGSSSPVPSDATGVSPTIPNTDKNVSAMPESSTTRGDDDNDDVGGYYKRYFREIQKLGNGTFGGVYLAQHVMEGVGLGYFALKKIPVGNNMSYLHNVLSEVRILEEVKQHPNVVEYKHSWVDVAQTADFGPPVRCLFILMEYATMGSLESYLERHGTALPTIAVWYFFLSAVAGTAHLHRKNIIHRDLKPQNLLLTGRPEELPRVLVSDFGTSTLLSEMTYERTGGTGTVEYMAPELLECSGGTEGSYIYSHTKATDVWSLGMILHYLACDGTLPLRLANGGVILDVPNRSHYIRPPEMIELMRVMLHHDPTKRPTCDDILESTVVRTIQRSFKKANMFSDILPKATPRAKHRRASSVMSQPLLTPREGESEVRTRRVNWITNSDLKLPPATVSPTPHWKPGCVDVDPQPHSPLVEVPLMLQYKTLESKREPPSGVQRAQKTTMVERGVQTDYVKIVYE</sequence>
<evidence type="ECO:0000256" key="8">
    <source>
        <dbReference type="ARBA" id="ARBA00047899"/>
    </source>
</evidence>
<feature type="compositionally biased region" description="Polar residues" evidence="11">
    <location>
        <begin position="133"/>
        <end position="167"/>
    </location>
</feature>
<evidence type="ECO:0000256" key="7">
    <source>
        <dbReference type="ARBA" id="ARBA00037982"/>
    </source>
</evidence>
<feature type="domain" description="Protein kinase" evidence="12">
    <location>
        <begin position="184"/>
        <end position="459"/>
    </location>
</feature>
<evidence type="ECO:0000256" key="9">
    <source>
        <dbReference type="ARBA" id="ARBA00048679"/>
    </source>
</evidence>
<comment type="similarity">
    <text evidence="7">Belongs to the protein kinase superfamily. Ser/Thr protein kinase family. GCN2 subfamily.</text>
</comment>
<evidence type="ECO:0000256" key="4">
    <source>
        <dbReference type="ARBA" id="ARBA00022741"/>
    </source>
</evidence>
<keyword evidence="5" id="KW-0418">Kinase</keyword>
<evidence type="ECO:0000256" key="6">
    <source>
        <dbReference type="ARBA" id="ARBA00022840"/>
    </source>
</evidence>
<feature type="binding site" evidence="10">
    <location>
        <position position="216"/>
    </location>
    <ligand>
        <name>ATP</name>
        <dbReference type="ChEBI" id="CHEBI:30616"/>
    </ligand>
</feature>
<reference evidence="13" key="1">
    <citation type="journal article" date="2012" name="Proc. Natl. Acad. Sci. U.S.A.">
        <title>Antigenic diversity is generated by distinct evolutionary mechanisms in African trypanosome species.</title>
        <authorList>
            <person name="Jackson A.P."/>
            <person name="Berry A."/>
            <person name="Aslett M."/>
            <person name="Allison H.C."/>
            <person name="Burton P."/>
            <person name="Vavrova-Anderson J."/>
            <person name="Brown R."/>
            <person name="Browne H."/>
            <person name="Corton N."/>
            <person name="Hauser H."/>
            <person name="Gamble J."/>
            <person name="Gilderthorp R."/>
            <person name="Marcello L."/>
            <person name="McQuillan J."/>
            <person name="Otto T.D."/>
            <person name="Quail M.A."/>
            <person name="Sanders M.J."/>
            <person name="van Tonder A."/>
            <person name="Ginger M.L."/>
            <person name="Field M.C."/>
            <person name="Barry J.D."/>
            <person name="Hertz-Fowler C."/>
            <person name="Berriman M."/>
        </authorList>
    </citation>
    <scope>NUCLEOTIDE SEQUENCE</scope>
    <source>
        <strain evidence="13">IL3000</strain>
    </source>
</reference>
<dbReference type="VEuPathDB" id="TriTrypDB:TcIL3000_3_660"/>
<dbReference type="InterPro" id="IPR008271">
    <property type="entry name" value="Ser/Thr_kinase_AS"/>
</dbReference>
<dbReference type="AlphaFoldDB" id="G0UJU0"/>
<dbReference type="Gene3D" id="1.10.510.10">
    <property type="entry name" value="Transferase(Phosphotransferase) domain 1"/>
    <property type="match status" value="1"/>
</dbReference>
<dbReference type="FunFam" id="3.30.200.20:FF:000306">
    <property type="entry name" value="IKS protein kinase"/>
    <property type="match status" value="1"/>
</dbReference>
<evidence type="ECO:0000256" key="1">
    <source>
        <dbReference type="ARBA" id="ARBA00012513"/>
    </source>
</evidence>
<keyword evidence="3" id="KW-0808">Transferase</keyword>
<dbReference type="SUPFAM" id="SSF56112">
    <property type="entry name" value="Protein kinase-like (PK-like)"/>
    <property type="match status" value="1"/>
</dbReference>